<dbReference type="GO" id="GO:0005654">
    <property type="term" value="C:nucleoplasm"/>
    <property type="evidence" value="ECO:0000318"/>
    <property type="project" value="GO_Central"/>
</dbReference>
<dbReference type="GO" id="GO:0009952">
    <property type="term" value="P:anterior/posterior pattern specification"/>
    <property type="evidence" value="ECO:0007669"/>
    <property type="project" value="Ensembl"/>
</dbReference>
<keyword evidence="8" id="KW-1267">Proteomics identification</keyword>
<dbReference type="GO" id="GO:0035770">
    <property type="term" value="C:ribonucleoprotein granule"/>
    <property type="evidence" value="ECO:0007669"/>
    <property type="project" value="Ensembl"/>
</dbReference>
<dbReference type="AlphaFoldDB" id="A0A8V0XM09"/>
<dbReference type="PROSITE" id="PS50102">
    <property type="entry name" value="RRM"/>
    <property type="match status" value="2"/>
</dbReference>
<dbReference type="GeneTree" id="ENSGT00940000158529"/>
<evidence type="ECO:0000256" key="2">
    <source>
        <dbReference type="ARBA" id="ARBA00022884"/>
    </source>
</evidence>
<reference evidence="6" key="3">
    <citation type="submission" date="2025-09" db="UniProtKB">
        <authorList>
            <consortium name="Ensembl"/>
        </authorList>
    </citation>
    <scope>IDENTIFICATION</scope>
    <source>
        <strain evidence="6">broiler</strain>
    </source>
</reference>
<evidence type="ECO:0000256" key="4">
    <source>
        <dbReference type="SAM" id="MobiDB-lite"/>
    </source>
</evidence>
<dbReference type="GO" id="GO:1990904">
    <property type="term" value="C:ribonucleoprotein complex"/>
    <property type="evidence" value="ECO:0000318"/>
    <property type="project" value="GO_Central"/>
</dbReference>
<evidence type="ECO:0000256" key="3">
    <source>
        <dbReference type="PROSITE-ProRule" id="PRU00176"/>
    </source>
</evidence>
<dbReference type="Pfam" id="PF00076">
    <property type="entry name" value="RRM_1"/>
    <property type="match status" value="2"/>
</dbReference>
<dbReference type="Proteomes" id="UP000000539">
    <property type="component" value="Chromosome 4"/>
</dbReference>
<keyword evidence="1" id="KW-0677">Repeat</keyword>
<dbReference type="SUPFAM" id="SSF54928">
    <property type="entry name" value="RNA-binding domain, RBD"/>
    <property type="match status" value="2"/>
</dbReference>
<feature type="domain" description="RRM" evidence="5">
    <location>
        <begin position="364"/>
        <end position="446"/>
    </location>
</feature>
<feature type="domain" description="RRM" evidence="5">
    <location>
        <begin position="225"/>
        <end position="299"/>
    </location>
</feature>
<dbReference type="GO" id="GO:0016331">
    <property type="term" value="P:morphogenesis of embryonic epithelium"/>
    <property type="evidence" value="ECO:0007669"/>
    <property type="project" value="Ensembl"/>
</dbReference>
<sequence>MLLSDRLAQARRFPPVVACASWEGEAEPGSPLRPPMMAAAVARRGVAALLLGRRPWPLPPCLRPPCARRRLLSAAASLGPGAPQAAAPLFAAARRYSQVIDSPTQEGQLAEQDPEPPKEENEDSVFLIRAHGFPFACTKKEMMAFFDSCKIRNGENGIHFLLNRDGRRRGDALIELESKADVQKALEKNLRYMGTRYVKVHEIHDKDVDGLLQSLRYESEVMSDGVVLLRGLPFDSTEDDIADFFAGLRITDMTFVYRGERKTGEAYVQFAAPEMVAKALLRHKEYMENRYIEVYISTKREMQRHLSLRKEMIRLRRELGSTAEERELDYTRGSSAEREKEVASEAAESSGLSSQSGSILSSLRTVHVRGFPPQVSAQDIVDFFAPLKPTRILIEYNSDGVATGEADVHFESYDDAVAAMAKERAQLQFGTVEVFLKERPKAAGHR</sequence>
<dbReference type="GO" id="GO:0003729">
    <property type="term" value="F:mRNA binding"/>
    <property type="evidence" value="ECO:0007669"/>
    <property type="project" value="Ensembl"/>
</dbReference>
<dbReference type="GO" id="GO:0003723">
    <property type="term" value="F:RNA binding"/>
    <property type="evidence" value="ECO:0000318"/>
    <property type="project" value="GO_Central"/>
</dbReference>
<dbReference type="Ensembl" id="ENSGALT00010009942.1">
    <property type="protein sequence ID" value="ENSGALP00010005825.1"/>
    <property type="gene ID" value="ENSGALG00010004248.1"/>
</dbReference>
<gene>
    <name evidence="6" type="primary">GRSF1</name>
</gene>
<dbReference type="GO" id="GO:0000962">
    <property type="term" value="P:positive regulation of mitochondrial RNA catabolic process"/>
    <property type="evidence" value="ECO:0007669"/>
    <property type="project" value="Ensembl"/>
</dbReference>
<dbReference type="SMART" id="SM00360">
    <property type="entry name" value="RRM"/>
    <property type="match status" value="3"/>
</dbReference>
<accession>A0A8V0XM09</accession>
<dbReference type="InterPro" id="IPR000504">
    <property type="entry name" value="RRM_dom"/>
</dbReference>
<reference evidence="6" key="2">
    <citation type="submission" date="2025-08" db="UniProtKB">
        <authorList>
            <consortium name="Ensembl"/>
        </authorList>
    </citation>
    <scope>IDENTIFICATION</scope>
    <source>
        <strain evidence="6">broiler</strain>
    </source>
</reference>
<keyword evidence="2 3" id="KW-0694">RNA-binding</keyword>
<protein>
    <submittedName>
        <fullName evidence="6">G-rich RNA sequence binding factor 1</fullName>
    </submittedName>
</protein>
<feature type="region of interest" description="Disordered" evidence="4">
    <location>
        <begin position="102"/>
        <end position="122"/>
    </location>
</feature>
<evidence type="ECO:0007829" key="8">
    <source>
        <dbReference type="PeptideAtlas" id="A0A8V0XM09"/>
    </source>
</evidence>
<dbReference type="GO" id="GO:0043484">
    <property type="term" value="P:regulation of RNA splicing"/>
    <property type="evidence" value="ECO:0000318"/>
    <property type="project" value="GO_Central"/>
</dbReference>
<dbReference type="InterPro" id="IPR035979">
    <property type="entry name" value="RBD_domain_sf"/>
</dbReference>
<evidence type="ECO:0000313" key="7">
    <source>
        <dbReference type="Proteomes" id="UP000000539"/>
    </source>
</evidence>
<dbReference type="GO" id="GO:0042645">
    <property type="term" value="C:mitochondrial nucleoid"/>
    <property type="evidence" value="ECO:0007669"/>
    <property type="project" value="Ensembl"/>
</dbReference>
<evidence type="ECO:0000259" key="5">
    <source>
        <dbReference type="PROSITE" id="PS50102"/>
    </source>
</evidence>
<evidence type="ECO:0000256" key="1">
    <source>
        <dbReference type="ARBA" id="ARBA00022737"/>
    </source>
</evidence>
<dbReference type="FunCoup" id="A0A8V0XM09">
    <property type="interactions" value="323"/>
</dbReference>
<dbReference type="InterPro" id="IPR050666">
    <property type="entry name" value="ESRP"/>
</dbReference>
<feature type="compositionally biased region" description="Basic and acidic residues" evidence="4">
    <location>
        <begin position="326"/>
        <end position="343"/>
    </location>
</feature>
<name>A0A8V0XM09_CHICK</name>
<feature type="compositionally biased region" description="Low complexity" evidence="4">
    <location>
        <begin position="344"/>
        <end position="356"/>
    </location>
</feature>
<organism evidence="6 7">
    <name type="scientific">Gallus gallus</name>
    <name type="common">Chicken</name>
    <dbReference type="NCBI Taxonomy" id="9031"/>
    <lineage>
        <taxon>Eukaryota</taxon>
        <taxon>Metazoa</taxon>
        <taxon>Chordata</taxon>
        <taxon>Craniata</taxon>
        <taxon>Vertebrata</taxon>
        <taxon>Euteleostomi</taxon>
        <taxon>Archelosauria</taxon>
        <taxon>Archosauria</taxon>
        <taxon>Dinosauria</taxon>
        <taxon>Saurischia</taxon>
        <taxon>Theropoda</taxon>
        <taxon>Coelurosauria</taxon>
        <taxon>Aves</taxon>
        <taxon>Neognathae</taxon>
        <taxon>Galloanserae</taxon>
        <taxon>Galliformes</taxon>
        <taxon>Phasianidae</taxon>
        <taxon>Phasianinae</taxon>
        <taxon>Gallus</taxon>
    </lineage>
</organism>
<keyword evidence="7" id="KW-1185">Reference proteome</keyword>
<dbReference type="PANTHER" id="PTHR13976">
    <property type="entry name" value="HETEROGENEOUS NUCLEAR RIBONUCLEOPROTEIN-RELATED"/>
    <property type="match status" value="1"/>
</dbReference>
<evidence type="ECO:0000313" key="6">
    <source>
        <dbReference type="Ensembl" id="ENSGALP00010005825.1"/>
    </source>
</evidence>
<reference evidence="6" key="1">
    <citation type="submission" date="2020-11" db="EMBL/GenBank/DDBJ databases">
        <title>Gallus gallus (Chicken) genome, bGalGal1, GRCg7b, maternal haplotype autosomes + Z &amp; W.</title>
        <authorList>
            <person name="Warren W."/>
            <person name="Formenti G."/>
            <person name="Fedrigo O."/>
            <person name="Haase B."/>
            <person name="Mountcastle J."/>
            <person name="Balacco J."/>
            <person name="Tracey A."/>
            <person name="Schneider V."/>
            <person name="Okimoto R."/>
            <person name="Cheng H."/>
            <person name="Hawken R."/>
            <person name="Howe K."/>
            <person name="Jarvis E.D."/>
        </authorList>
    </citation>
    <scope>NUCLEOTIDE SEQUENCE [LARGE SCALE GENOMIC DNA]</scope>
    <source>
        <strain evidence="6">Broiler</strain>
    </source>
</reference>
<dbReference type="OrthoDB" id="431068at2759"/>
<feature type="region of interest" description="Disordered" evidence="4">
    <location>
        <begin position="326"/>
        <end position="356"/>
    </location>
</feature>
<dbReference type="Gene3D" id="3.30.70.330">
    <property type="match status" value="3"/>
</dbReference>
<dbReference type="InterPro" id="IPR012677">
    <property type="entry name" value="Nucleotide-bd_a/b_plait_sf"/>
</dbReference>
<proteinExistence type="evidence at protein level"/>